<dbReference type="AlphaFoldDB" id="A0A285EFG6"/>
<keyword evidence="2" id="KW-0503">Monooxygenase</keyword>
<evidence type="ECO:0000259" key="1">
    <source>
        <dbReference type="Pfam" id="PF03992"/>
    </source>
</evidence>
<feature type="domain" description="ABM" evidence="1">
    <location>
        <begin position="1"/>
        <end position="64"/>
    </location>
</feature>
<dbReference type="SUPFAM" id="SSF54909">
    <property type="entry name" value="Dimeric alpha+beta barrel"/>
    <property type="match status" value="2"/>
</dbReference>
<keyword evidence="3" id="KW-1185">Reference proteome</keyword>
<keyword evidence="2" id="KW-0560">Oxidoreductase</keyword>
<dbReference type="OrthoDB" id="5182530at2"/>
<dbReference type="GO" id="GO:0004497">
    <property type="term" value="F:monooxygenase activity"/>
    <property type="evidence" value="ECO:0007669"/>
    <property type="project" value="UniProtKB-KW"/>
</dbReference>
<dbReference type="Proteomes" id="UP000219514">
    <property type="component" value="Unassembled WGS sequence"/>
</dbReference>
<name>A0A285EFG6_9ACTN</name>
<reference evidence="2 3" key="1">
    <citation type="submission" date="2017-09" db="EMBL/GenBank/DDBJ databases">
        <authorList>
            <person name="Ehlers B."/>
            <person name="Leendertz F.H."/>
        </authorList>
    </citation>
    <scope>NUCLEOTIDE SEQUENCE [LARGE SCALE GENOMIC DNA]</scope>
    <source>
        <strain evidence="2 3">DSM 46844</strain>
    </source>
</reference>
<sequence>MYARTTTVRGNPGAIDEATAYMRDQVMPKVQQMEGCVGLSMLADRHSGRCIVTSAWETEEAMRATMDRVGPMRDEASRILGGQPEVQVWEIAVLHRAHQAPDGACTRVTWSRTDPSNVERVVDAYKMSLLPRLEEMDGFCSASLMMDRREGRGAGAVTYADRATMEQSRTNATAVREEFAAAMGAQILEVAEFELVLHHLRVPETV</sequence>
<dbReference type="Gene3D" id="3.30.70.100">
    <property type="match status" value="1"/>
</dbReference>
<dbReference type="InterPro" id="IPR007138">
    <property type="entry name" value="ABM_dom"/>
</dbReference>
<proteinExistence type="predicted"/>
<protein>
    <submittedName>
        <fullName evidence="2">Antibiotic biosynthesis monooxygenase</fullName>
    </submittedName>
</protein>
<dbReference type="RefSeq" id="WP_097207692.1">
    <property type="nucleotide sequence ID" value="NZ_JACHXB010000007.1"/>
</dbReference>
<organism evidence="2 3">
    <name type="scientific">Geodermatophilus sabuli</name>
    <dbReference type="NCBI Taxonomy" id="1564158"/>
    <lineage>
        <taxon>Bacteria</taxon>
        <taxon>Bacillati</taxon>
        <taxon>Actinomycetota</taxon>
        <taxon>Actinomycetes</taxon>
        <taxon>Geodermatophilales</taxon>
        <taxon>Geodermatophilaceae</taxon>
        <taxon>Geodermatophilus</taxon>
    </lineage>
</organism>
<dbReference type="InterPro" id="IPR011008">
    <property type="entry name" value="Dimeric_a/b-barrel"/>
</dbReference>
<gene>
    <name evidence="2" type="ORF">SAMN06893097_108105</name>
</gene>
<dbReference type="Pfam" id="PF03992">
    <property type="entry name" value="ABM"/>
    <property type="match status" value="1"/>
</dbReference>
<evidence type="ECO:0000313" key="2">
    <source>
        <dbReference type="EMBL" id="SNX97740.1"/>
    </source>
</evidence>
<accession>A0A285EFG6</accession>
<dbReference type="EMBL" id="OBDO01000008">
    <property type="protein sequence ID" value="SNX97740.1"/>
    <property type="molecule type" value="Genomic_DNA"/>
</dbReference>
<evidence type="ECO:0000313" key="3">
    <source>
        <dbReference type="Proteomes" id="UP000219514"/>
    </source>
</evidence>